<evidence type="ECO:0000256" key="2">
    <source>
        <dbReference type="ARBA" id="ARBA00022490"/>
    </source>
</evidence>
<dbReference type="InterPro" id="IPR015358">
    <property type="entry name" value="Tscrpt_reg_MerR_DNA-bd"/>
</dbReference>
<gene>
    <name evidence="8" type="primary">cueR</name>
    <name evidence="8" type="ORF">MN202_00605</name>
</gene>
<keyword evidence="9" id="KW-1185">Reference proteome</keyword>
<protein>
    <submittedName>
        <fullName evidence="8">Cu(I)-responsive transcriptional regulator</fullName>
    </submittedName>
</protein>
<dbReference type="InterPro" id="IPR009061">
    <property type="entry name" value="DNA-bd_dom_put_sf"/>
</dbReference>
<name>A0ABU8C1B2_9GAMM</name>
<evidence type="ECO:0000256" key="5">
    <source>
        <dbReference type="ARBA" id="ARBA00023163"/>
    </source>
</evidence>
<dbReference type="InterPro" id="IPR000551">
    <property type="entry name" value="MerR-type_HTH_dom"/>
</dbReference>
<feature type="coiled-coil region" evidence="6">
    <location>
        <begin position="81"/>
        <end position="108"/>
    </location>
</feature>
<keyword evidence="6" id="KW-0175">Coiled coil</keyword>
<keyword evidence="2" id="KW-0963">Cytoplasm</keyword>
<feature type="domain" description="HTH merR-type" evidence="7">
    <location>
        <begin position="1"/>
        <end position="69"/>
    </location>
</feature>
<evidence type="ECO:0000313" key="9">
    <source>
        <dbReference type="Proteomes" id="UP001375382"/>
    </source>
</evidence>
<dbReference type="Pfam" id="PF09278">
    <property type="entry name" value="MerR-DNA-bind"/>
    <property type="match status" value="1"/>
</dbReference>
<evidence type="ECO:0000256" key="6">
    <source>
        <dbReference type="SAM" id="Coils"/>
    </source>
</evidence>
<keyword evidence="3" id="KW-0805">Transcription regulation</keyword>
<organism evidence="8 9">
    <name type="scientific">Rheinheimera muenzenbergensis</name>
    <dbReference type="NCBI Taxonomy" id="1193628"/>
    <lineage>
        <taxon>Bacteria</taxon>
        <taxon>Pseudomonadati</taxon>
        <taxon>Pseudomonadota</taxon>
        <taxon>Gammaproteobacteria</taxon>
        <taxon>Chromatiales</taxon>
        <taxon>Chromatiaceae</taxon>
        <taxon>Rheinheimera</taxon>
    </lineage>
</organism>
<dbReference type="SUPFAM" id="SSF46955">
    <property type="entry name" value="Putative DNA-binding domain"/>
    <property type="match status" value="1"/>
</dbReference>
<keyword evidence="4" id="KW-0238">DNA-binding</keyword>
<evidence type="ECO:0000256" key="3">
    <source>
        <dbReference type="ARBA" id="ARBA00023015"/>
    </source>
</evidence>
<dbReference type="NCBIfam" id="TIGR02044">
    <property type="entry name" value="CueR"/>
    <property type="match status" value="1"/>
</dbReference>
<dbReference type="InterPro" id="IPR047057">
    <property type="entry name" value="MerR_fam"/>
</dbReference>
<sequence length="133" mass="14649">MNIGQAAAASGLSAKMIRHYEQSGLIQPTSRSDAGYRRYQSKDIEILKFIRRARLLGFPLADIAGLLALWQNPKRSNTAVKQVAQHHLQQVELKLQELQAMKHTLQQTIAQCAGDGGADCAILQHLTDDSTKA</sequence>
<evidence type="ECO:0000313" key="8">
    <source>
        <dbReference type="EMBL" id="MEH8015719.1"/>
    </source>
</evidence>
<dbReference type="Pfam" id="PF00376">
    <property type="entry name" value="MerR"/>
    <property type="match status" value="1"/>
</dbReference>
<accession>A0ABU8C1B2</accession>
<evidence type="ECO:0000256" key="1">
    <source>
        <dbReference type="ARBA" id="ARBA00004496"/>
    </source>
</evidence>
<dbReference type="RefSeq" id="WP_335734140.1">
    <property type="nucleotide sequence ID" value="NZ_JALAAR010000001.1"/>
</dbReference>
<evidence type="ECO:0000256" key="4">
    <source>
        <dbReference type="ARBA" id="ARBA00023125"/>
    </source>
</evidence>
<proteinExistence type="predicted"/>
<dbReference type="PROSITE" id="PS50937">
    <property type="entry name" value="HTH_MERR_2"/>
    <property type="match status" value="1"/>
</dbReference>
<dbReference type="Gene3D" id="1.10.1660.10">
    <property type="match status" value="1"/>
</dbReference>
<dbReference type="PANTHER" id="PTHR30204">
    <property type="entry name" value="REDOX-CYCLING DRUG-SENSING TRANSCRIPTIONAL ACTIVATOR SOXR"/>
    <property type="match status" value="1"/>
</dbReference>
<keyword evidence="5" id="KW-0804">Transcription</keyword>
<dbReference type="PRINTS" id="PR00040">
    <property type="entry name" value="HTHMERR"/>
</dbReference>
<evidence type="ECO:0000259" key="7">
    <source>
        <dbReference type="PROSITE" id="PS50937"/>
    </source>
</evidence>
<dbReference type="PROSITE" id="PS00552">
    <property type="entry name" value="HTH_MERR_1"/>
    <property type="match status" value="1"/>
</dbReference>
<reference evidence="8 9" key="1">
    <citation type="journal article" date="2023" name="Ecotoxicol. Environ. Saf.">
        <title>Mercury remediation potential of mercury-resistant strain Rheinheimera metallidurans sp. nov. isolated from a municipal waste dumping site.</title>
        <authorList>
            <person name="Yadav V."/>
            <person name="Manjhi A."/>
            <person name="Vadakedath N."/>
        </authorList>
    </citation>
    <scope>NUCLEOTIDE SEQUENCE [LARGE SCALE GENOMIC DNA]</scope>
    <source>
        <strain evidence="8 9">E-49</strain>
    </source>
</reference>
<dbReference type="SMART" id="SM00422">
    <property type="entry name" value="HTH_MERR"/>
    <property type="match status" value="1"/>
</dbReference>
<dbReference type="PANTHER" id="PTHR30204:SF94">
    <property type="entry name" value="HEAVY METAL-DEPENDENT TRANSCRIPTIONAL REGULATOR HI_0293-RELATED"/>
    <property type="match status" value="1"/>
</dbReference>
<dbReference type="InterPro" id="IPR011789">
    <property type="entry name" value="CueR"/>
</dbReference>
<comment type="subcellular location">
    <subcellularLocation>
        <location evidence="1">Cytoplasm</location>
    </subcellularLocation>
</comment>
<dbReference type="EMBL" id="JALAAR010000001">
    <property type="protein sequence ID" value="MEH8015719.1"/>
    <property type="molecule type" value="Genomic_DNA"/>
</dbReference>
<comment type="caution">
    <text evidence="8">The sequence shown here is derived from an EMBL/GenBank/DDBJ whole genome shotgun (WGS) entry which is preliminary data.</text>
</comment>
<dbReference type="Proteomes" id="UP001375382">
    <property type="component" value="Unassembled WGS sequence"/>
</dbReference>